<dbReference type="FunFam" id="3.40.1190.10:FF:000011">
    <property type="entry name" value="Folylpolyglutamate synthase/dihydrofolate synthase"/>
    <property type="match status" value="1"/>
</dbReference>
<evidence type="ECO:0000256" key="9">
    <source>
        <dbReference type="ARBA" id="ARBA00022598"/>
    </source>
</evidence>
<evidence type="ECO:0000256" key="22">
    <source>
        <dbReference type="PIRNR" id="PIRNR001563"/>
    </source>
</evidence>
<evidence type="ECO:0000256" key="6">
    <source>
        <dbReference type="ARBA" id="ARBA00013023"/>
    </source>
</evidence>
<evidence type="ECO:0000256" key="1">
    <source>
        <dbReference type="ARBA" id="ARBA00001946"/>
    </source>
</evidence>
<dbReference type="GO" id="GO:0005737">
    <property type="term" value="C:cytoplasm"/>
    <property type="evidence" value="ECO:0007669"/>
    <property type="project" value="TreeGrafter"/>
</dbReference>
<dbReference type="AlphaFoldDB" id="A0AAU7JGA3"/>
<evidence type="ECO:0000313" key="25">
    <source>
        <dbReference type="EMBL" id="XBO39170.1"/>
    </source>
</evidence>
<dbReference type="GO" id="GO:0004326">
    <property type="term" value="F:tetrahydrofolylpolyglutamate synthase activity"/>
    <property type="evidence" value="ECO:0007669"/>
    <property type="project" value="UniProtKB-EC"/>
</dbReference>
<dbReference type="Pfam" id="PF02875">
    <property type="entry name" value="Mur_ligase_C"/>
    <property type="match status" value="1"/>
</dbReference>
<evidence type="ECO:0000256" key="2">
    <source>
        <dbReference type="ARBA" id="ARBA00002714"/>
    </source>
</evidence>
<dbReference type="PANTHER" id="PTHR11136:SF0">
    <property type="entry name" value="DIHYDROFOLATE SYNTHETASE-RELATED"/>
    <property type="match status" value="1"/>
</dbReference>
<proteinExistence type="inferred from homology"/>
<dbReference type="Gene3D" id="3.90.190.20">
    <property type="entry name" value="Mur ligase, C-terminal domain"/>
    <property type="match status" value="1"/>
</dbReference>
<evidence type="ECO:0000256" key="13">
    <source>
        <dbReference type="ARBA" id="ARBA00022842"/>
    </source>
</evidence>
<dbReference type="InterPro" id="IPR004101">
    <property type="entry name" value="Mur_ligase_C"/>
</dbReference>
<dbReference type="EC" id="6.3.2.17" evidence="7"/>
<dbReference type="SUPFAM" id="SSF53244">
    <property type="entry name" value="MurD-like peptide ligases, peptide-binding domain"/>
    <property type="match status" value="1"/>
</dbReference>
<keyword evidence="9 22" id="KW-0436">Ligase</keyword>
<evidence type="ECO:0000256" key="19">
    <source>
        <dbReference type="ARBA" id="ARBA00047808"/>
    </source>
</evidence>
<dbReference type="RefSeq" id="WP_406856008.1">
    <property type="nucleotide sequence ID" value="NZ_CP157484.1"/>
</dbReference>
<evidence type="ECO:0000256" key="21">
    <source>
        <dbReference type="ARBA" id="ARBA00049161"/>
    </source>
</evidence>
<evidence type="ECO:0000256" key="3">
    <source>
        <dbReference type="ARBA" id="ARBA00004799"/>
    </source>
</evidence>
<evidence type="ECO:0000256" key="5">
    <source>
        <dbReference type="ARBA" id="ARBA00008276"/>
    </source>
</evidence>
<evidence type="ECO:0000259" key="23">
    <source>
        <dbReference type="Pfam" id="PF02875"/>
    </source>
</evidence>
<gene>
    <name evidence="25" type="ORF">ABEG18_26435</name>
</gene>
<evidence type="ECO:0000256" key="18">
    <source>
        <dbReference type="ARBA" id="ARBA00047493"/>
    </source>
</evidence>
<evidence type="ECO:0000256" key="17">
    <source>
        <dbReference type="ARBA" id="ARBA00032510"/>
    </source>
</evidence>
<dbReference type="Gene3D" id="3.40.1190.10">
    <property type="entry name" value="Mur-like, catalytic domain"/>
    <property type="match status" value="1"/>
</dbReference>
<comment type="catalytic activity">
    <reaction evidence="21">
        <text>7,8-dihydropteroate + L-glutamate + ATP = 7,8-dihydrofolate + ADP + phosphate + H(+)</text>
        <dbReference type="Rhea" id="RHEA:23584"/>
        <dbReference type="ChEBI" id="CHEBI:15378"/>
        <dbReference type="ChEBI" id="CHEBI:17839"/>
        <dbReference type="ChEBI" id="CHEBI:29985"/>
        <dbReference type="ChEBI" id="CHEBI:30616"/>
        <dbReference type="ChEBI" id="CHEBI:43474"/>
        <dbReference type="ChEBI" id="CHEBI:57451"/>
        <dbReference type="ChEBI" id="CHEBI:456216"/>
        <dbReference type="EC" id="6.3.2.12"/>
    </reaction>
</comment>
<evidence type="ECO:0000256" key="12">
    <source>
        <dbReference type="ARBA" id="ARBA00022840"/>
    </source>
</evidence>
<keyword evidence="14" id="KW-0289">Folate biosynthesis</keyword>
<evidence type="ECO:0000256" key="4">
    <source>
        <dbReference type="ARBA" id="ARBA00005150"/>
    </source>
</evidence>
<dbReference type="PANTHER" id="PTHR11136">
    <property type="entry name" value="FOLYLPOLYGLUTAMATE SYNTHASE-RELATED"/>
    <property type="match status" value="1"/>
</dbReference>
<evidence type="ECO:0000259" key="24">
    <source>
        <dbReference type="Pfam" id="PF08245"/>
    </source>
</evidence>
<dbReference type="InterPro" id="IPR018109">
    <property type="entry name" value="Folylpolyglutamate_synth_CS"/>
</dbReference>
<feature type="domain" description="Mur ligase C-terminal" evidence="23">
    <location>
        <begin position="312"/>
        <end position="424"/>
    </location>
</feature>
<keyword evidence="13" id="KW-0460">Magnesium</keyword>
<dbReference type="InterPro" id="IPR036615">
    <property type="entry name" value="Mur_ligase_C_dom_sf"/>
</dbReference>
<comment type="catalytic activity">
    <reaction evidence="19">
        <text>10-formyltetrahydrofolyl-(gamma-L-Glu)(n) + L-glutamate + ATP = 10-formyltetrahydrofolyl-(gamma-L-Glu)(n+1) + ADP + phosphate + H(+)</text>
        <dbReference type="Rhea" id="RHEA:51904"/>
        <dbReference type="Rhea" id="RHEA-COMP:13088"/>
        <dbReference type="Rhea" id="RHEA-COMP:14300"/>
        <dbReference type="ChEBI" id="CHEBI:15378"/>
        <dbReference type="ChEBI" id="CHEBI:29985"/>
        <dbReference type="ChEBI" id="CHEBI:30616"/>
        <dbReference type="ChEBI" id="CHEBI:43474"/>
        <dbReference type="ChEBI" id="CHEBI:134413"/>
        <dbReference type="ChEBI" id="CHEBI:456216"/>
        <dbReference type="EC" id="6.3.2.17"/>
    </reaction>
</comment>
<comment type="cofactor">
    <cofactor evidence="1">
        <name>Mg(2+)</name>
        <dbReference type="ChEBI" id="CHEBI:18420"/>
    </cofactor>
</comment>
<sequence>MEPSDAILARFLALHPKLIDLSLGRLQRLLQALGDPHLRLPPVIHVGGTNGKGSTVAFMRAVLEAAGLAVHAYTSPHLVRFHERIRIGAPGGGHLVPEGMLVDAFRRCEAANAGAPITIFEITTAAAFLLFSEHPAHVLLLEVGLGGRCDATNVVERPLATVVTPVSMDHSEYLGDSIAAIAGEKAGIFKRGSPVVIALQEHEEALAVLERAAARTGARTLVGGQDFHVTEENGRLVYQDEDGLLDLPLPRLAGRHQHVNAGTAVAALRAAGFGRLPTKAFETGVGSAEWPARLQRLAKGRLAEMLPPDAELWLDGGHNPDGGKALASAMAEFEERRSRPLVLIVGMLGTKDSAGFLEPFSGLAQEVWAIPIKGQTAGRPAQEVAGFAAAAGLPAAACESVEAALAGVAAQSWPVAPRVLICGSLYLAGDVLAANGTPVA</sequence>
<evidence type="ECO:0000256" key="16">
    <source>
        <dbReference type="ARBA" id="ARBA00030592"/>
    </source>
</evidence>
<dbReference type="EC" id="6.3.2.12" evidence="6"/>
<comment type="pathway">
    <text evidence="4">Cofactor biosynthesis; tetrahydrofolylpolyglutamate biosynthesis.</text>
</comment>
<evidence type="ECO:0000256" key="20">
    <source>
        <dbReference type="ARBA" id="ARBA00049035"/>
    </source>
</evidence>
<accession>A0AAU7JGA3</accession>
<dbReference type="PIRSF" id="PIRSF001563">
    <property type="entry name" value="Folylpolyglu_synth"/>
    <property type="match status" value="1"/>
</dbReference>
<dbReference type="EMBL" id="CP157484">
    <property type="protein sequence ID" value="XBO39170.1"/>
    <property type="molecule type" value="Genomic_DNA"/>
</dbReference>
<comment type="catalytic activity">
    <reaction evidence="18">
        <text>(6S)-5,6,7,8-tetrahydrofolyl-(gamma-L-Glu)(n) + L-glutamate + ATP = (6S)-5,6,7,8-tetrahydrofolyl-(gamma-L-Glu)(n+1) + ADP + phosphate + H(+)</text>
        <dbReference type="Rhea" id="RHEA:10580"/>
        <dbReference type="Rhea" id="RHEA-COMP:14738"/>
        <dbReference type="Rhea" id="RHEA-COMP:14740"/>
        <dbReference type="ChEBI" id="CHEBI:15378"/>
        <dbReference type="ChEBI" id="CHEBI:29985"/>
        <dbReference type="ChEBI" id="CHEBI:30616"/>
        <dbReference type="ChEBI" id="CHEBI:43474"/>
        <dbReference type="ChEBI" id="CHEBI:141005"/>
        <dbReference type="ChEBI" id="CHEBI:456216"/>
        <dbReference type="EC" id="6.3.2.17"/>
    </reaction>
</comment>
<dbReference type="Pfam" id="PF08245">
    <property type="entry name" value="Mur_ligase_M"/>
    <property type="match status" value="1"/>
</dbReference>
<keyword evidence="12 22" id="KW-0067">ATP-binding</keyword>
<evidence type="ECO:0000256" key="7">
    <source>
        <dbReference type="ARBA" id="ARBA00013025"/>
    </source>
</evidence>
<protein>
    <recommendedName>
        <fullName evidence="8">Dihydrofolate synthase/folylpolyglutamate synthase</fullName>
        <ecNumber evidence="6">6.3.2.12</ecNumber>
        <ecNumber evidence="7">6.3.2.17</ecNumber>
    </recommendedName>
    <alternativeName>
        <fullName evidence="17">Folylpoly-gamma-glutamate synthetase-dihydrofolate synthetase</fullName>
    </alternativeName>
    <alternativeName>
        <fullName evidence="15">Folylpolyglutamate synthetase</fullName>
    </alternativeName>
    <alternativeName>
        <fullName evidence="16">Tetrahydrofolylpolyglutamate synthase</fullName>
    </alternativeName>
</protein>
<dbReference type="GO" id="GO:0008841">
    <property type="term" value="F:dihydrofolate synthase activity"/>
    <property type="evidence" value="ECO:0007669"/>
    <property type="project" value="UniProtKB-EC"/>
</dbReference>
<evidence type="ECO:0000256" key="14">
    <source>
        <dbReference type="ARBA" id="ARBA00022909"/>
    </source>
</evidence>
<keyword evidence="11 22" id="KW-0547">Nucleotide-binding</keyword>
<evidence type="ECO:0000256" key="11">
    <source>
        <dbReference type="ARBA" id="ARBA00022741"/>
    </source>
</evidence>
<feature type="domain" description="Mur ligase central" evidence="24">
    <location>
        <begin position="46"/>
        <end position="267"/>
    </location>
</feature>
<dbReference type="GO" id="GO:0046872">
    <property type="term" value="F:metal ion binding"/>
    <property type="evidence" value="ECO:0007669"/>
    <property type="project" value="UniProtKB-KW"/>
</dbReference>
<name>A0AAU7JGA3_9HYPH</name>
<comment type="similarity">
    <text evidence="5 22">Belongs to the folylpolyglutamate synthase family.</text>
</comment>
<dbReference type="GO" id="GO:0046656">
    <property type="term" value="P:folic acid biosynthetic process"/>
    <property type="evidence" value="ECO:0007669"/>
    <property type="project" value="UniProtKB-KW"/>
</dbReference>
<dbReference type="SUPFAM" id="SSF53623">
    <property type="entry name" value="MurD-like peptide ligases, catalytic domain"/>
    <property type="match status" value="1"/>
</dbReference>
<dbReference type="InterPro" id="IPR013221">
    <property type="entry name" value="Mur_ligase_cen"/>
</dbReference>
<evidence type="ECO:0000256" key="15">
    <source>
        <dbReference type="ARBA" id="ARBA00030048"/>
    </source>
</evidence>
<dbReference type="GO" id="GO:0005524">
    <property type="term" value="F:ATP binding"/>
    <property type="evidence" value="ECO:0007669"/>
    <property type="project" value="UniProtKB-KW"/>
</dbReference>
<dbReference type="PROSITE" id="PS01012">
    <property type="entry name" value="FOLYLPOLYGLU_SYNT_2"/>
    <property type="match status" value="1"/>
</dbReference>
<dbReference type="NCBIfam" id="TIGR01499">
    <property type="entry name" value="folC"/>
    <property type="match status" value="1"/>
</dbReference>
<comment type="pathway">
    <text evidence="3">Cofactor biosynthesis; tetrahydrofolate biosynthesis; 7,8-dihydrofolate from 2-amino-4-hydroxy-6-hydroxymethyl-7,8-dihydropteridine diphosphate and 4-aminobenzoate: step 2/2.</text>
</comment>
<keyword evidence="10" id="KW-0479">Metal-binding</keyword>
<comment type="function">
    <text evidence="2">Functions in two distinct reactions of the de novo folate biosynthetic pathway. Catalyzes the addition of a glutamate residue to dihydropteroate (7,8-dihydropteroate or H2Pte) to form dihydrofolate (7,8-dihydrofolate monoglutamate or H2Pte-Glu). Also catalyzes successive additions of L-glutamate to tetrahydrofolate or 10-formyltetrahydrofolate or 5,10-methylenetetrahydrofolate, leading to folylpolyglutamate derivatives.</text>
</comment>
<dbReference type="InterPro" id="IPR001645">
    <property type="entry name" value="Folylpolyglutamate_synth"/>
</dbReference>
<evidence type="ECO:0000256" key="10">
    <source>
        <dbReference type="ARBA" id="ARBA00022723"/>
    </source>
</evidence>
<comment type="catalytic activity">
    <reaction evidence="20">
        <text>(6R)-5,10-methylenetetrahydrofolyl-(gamma-L-Glu)(n) + L-glutamate + ATP = (6R)-5,10-methylenetetrahydrofolyl-(gamma-L-Glu)(n+1) + ADP + phosphate + H(+)</text>
        <dbReference type="Rhea" id="RHEA:51912"/>
        <dbReference type="Rhea" id="RHEA-COMP:13257"/>
        <dbReference type="Rhea" id="RHEA-COMP:13258"/>
        <dbReference type="ChEBI" id="CHEBI:15378"/>
        <dbReference type="ChEBI" id="CHEBI:29985"/>
        <dbReference type="ChEBI" id="CHEBI:30616"/>
        <dbReference type="ChEBI" id="CHEBI:43474"/>
        <dbReference type="ChEBI" id="CHEBI:136572"/>
        <dbReference type="ChEBI" id="CHEBI:456216"/>
        <dbReference type="EC" id="6.3.2.17"/>
    </reaction>
</comment>
<dbReference type="InterPro" id="IPR036565">
    <property type="entry name" value="Mur-like_cat_sf"/>
</dbReference>
<reference evidence="25" key="1">
    <citation type="submission" date="2024-05" db="EMBL/GenBank/DDBJ databases">
        <authorList>
            <person name="Kim S."/>
            <person name="Heo J."/>
            <person name="Choi H."/>
            <person name="Choi Y."/>
            <person name="Kwon S.-W."/>
            <person name="Kim Y."/>
        </authorList>
    </citation>
    <scope>NUCLEOTIDE SEQUENCE</scope>
    <source>
        <strain evidence="25">KACC 23698</strain>
    </source>
</reference>
<organism evidence="25">
    <name type="scientific">Alsobacter sp. KACC 23698</name>
    <dbReference type="NCBI Taxonomy" id="3149229"/>
    <lineage>
        <taxon>Bacteria</taxon>
        <taxon>Pseudomonadati</taxon>
        <taxon>Pseudomonadota</taxon>
        <taxon>Alphaproteobacteria</taxon>
        <taxon>Hyphomicrobiales</taxon>
        <taxon>Alsobacteraceae</taxon>
        <taxon>Alsobacter</taxon>
    </lineage>
</organism>
<evidence type="ECO:0000256" key="8">
    <source>
        <dbReference type="ARBA" id="ARBA00019357"/>
    </source>
</evidence>